<reference evidence="1 2" key="1">
    <citation type="submission" date="2020-10" db="EMBL/GenBank/DDBJ databases">
        <title>Complete genome sequence of Cupriavidus basilensis CCUG 49340T.</title>
        <authorList>
            <person name="Salva-Serra F."/>
            <person name="Donoso R.A."/>
            <person name="Cho K.H."/>
            <person name="Yoo J.A."/>
            <person name="Lee K."/>
            <person name="Yoon S.-H."/>
            <person name="Perez-Pantoja D."/>
            <person name="Moore E.R.B."/>
        </authorList>
    </citation>
    <scope>NUCLEOTIDE SEQUENCE [LARGE SCALE GENOMIC DNA]</scope>
    <source>
        <strain evidence="2">CCUG 49340</strain>
    </source>
</reference>
<evidence type="ECO:0000313" key="1">
    <source>
        <dbReference type="EMBL" id="QOT76785.1"/>
    </source>
</evidence>
<dbReference type="EMBL" id="CP062803">
    <property type="protein sequence ID" value="QOT76785.1"/>
    <property type="molecule type" value="Genomic_DNA"/>
</dbReference>
<gene>
    <name evidence="1" type="ORF">F7R26_001375</name>
</gene>
<dbReference type="SUPFAM" id="SSF117782">
    <property type="entry name" value="YbjQ-like"/>
    <property type="match status" value="1"/>
</dbReference>
<dbReference type="AlphaFoldDB" id="A0A643FNM3"/>
<accession>A0A643FNM3</accession>
<dbReference type="InterPro" id="IPR035439">
    <property type="entry name" value="UPF0145_dom_sf"/>
</dbReference>
<protein>
    <submittedName>
        <fullName evidence="1">Excinuclease ATPase</fullName>
    </submittedName>
</protein>
<proteinExistence type="predicted"/>
<dbReference type="Proteomes" id="UP000397656">
    <property type="component" value="Chromosome 1"/>
</dbReference>
<organism evidence="1 2">
    <name type="scientific">Cupriavidus basilensis</name>
    <dbReference type="NCBI Taxonomy" id="68895"/>
    <lineage>
        <taxon>Bacteria</taxon>
        <taxon>Pseudomonadati</taxon>
        <taxon>Pseudomonadota</taxon>
        <taxon>Betaproteobacteria</taxon>
        <taxon>Burkholderiales</taxon>
        <taxon>Burkholderiaceae</taxon>
        <taxon>Cupriavidus</taxon>
    </lineage>
</organism>
<name>A0A643FNM3_9BURK</name>
<dbReference type="RefSeq" id="WP_150989856.1">
    <property type="nucleotide sequence ID" value="NZ_CP062803.1"/>
</dbReference>
<evidence type="ECO:0000313" key="2">
    <source>
        <dbReference type="Proteomes" id="UP000397656"/>
    </source>
</evidence>
<dbReference type="GeneID" id="98399529"/>
<sequence>MKRWVRFSLMAGALLAGGSAQAADQLLSMPIDKALATPGAKERVDPSIRLLFGFNKLPGAQDGQSFKTVKRMRRPIDNSSSTGGPPPPPDDALCATLFVQAVQELQQRATKEGGSAVVNIRSNWKDDETASDSTYVCAKGSAYLGVALKGVVVKAGI</sequence>